<comment type="caution">
    <text evidence="1">The sequence shown here is derived from an EMBL/GenBank/DDBJ whole genome shotgun (WGS) entry which is preliminary data.</text>
</comment>
<dbReference type="EMBL" id="CAAALY010052516">
    <property type="protein sequence ID" value="VEL21673.1"/>
    <property type="molecule type" value="Genomic_DNA"/>
</dbReference>
<gene>
    <name evidence="1" type="ORF">PXEA_LOCUS15113</name>
</gene>
<accession>A0A3S5BET8</accession>
<dbReference type="AlphaFoldDB" id="A0A3S5BET8"/>
<organism evidence="1 2">
    <name type="scientific">Protopolystoma xenopodis</name>
    <dbReference type="NCBI Taxonomy" id="117903"/>
    <lineage>
        <taxon>Eukaryota</taxon>
        <taxon>Metazoa</taxon>
        <taxon>Spiralia</taxon>
        <taxon>Lophotrochozoa</taxon>
        <taxon>Platyhelminthes</taxon>
        <taxon>Monogenea</taxon>
        <taxon>Polyopisthocotylea</taxon>
        <taxon>Polystomatidea</taxon>
        <taxon>Polystomatidae</taxon>
        <taxon>Protopolystoma</taxon>
    </lineage>
</organism>
<evidence type="ECO:0000313" key="2">
    <source>
        <dbReference type="Proteomes" id="UP000784294"/>
    </source>
</evidence>
<dbReference type="Proteomes" id="UP000784294">
    <property type="component" value="Unassembled WGS sequence"/>
</dbReference>
<name>A0A3S5BET8_9PLAT</name>
<proteinExistence type="predicted"/>
<reference evidence="1" key="1">
    <citation type="submission" date="2018-11" db="EMBL/GenBank/DDBJ databases">
        <authorList>
            <consortium name="Pathogen Informatics"/>
        </authorList>
    </citation>
    <scope>NUCLEOTIDE SEQUENCE</scope>
</reference>
<protein>
    <submittedName>
        <fullName evidence="1">Uncharacterized protein</fullName>
    </submittedName>
</protein>
<evidence type="ECO:0000313" key="1">
    <source>
        <dbReference type="EMBL" id="VEL21673.1"/>
    </source>
</evidence>
<sequence>MSIFLALLFKTPKSFDEDFEEGAEYLMDCIGRRYQLLNGESQPSESIGKS</sequence>
<keyword evidence="2" id="KW-1185">Reference proteome</keyword>